<dbReference type="EMBL" id="VSSQ01066145">
    <property type="protein sequence ID" value="MPN18743.1"/>
    <property type="molecule type" value="Genomic_DNA"/>
</dbReference>
<name>A0A645G3Z5_9ZZZZ</name>
<reference evidence="1" key="1">
    <citation type="submission" date="2019-08" db="EMBL/GenBank/DDBJ databases">
        <authorList>
            <person name="Kucharzyk K."/>
            <person name="Murdoch R.W."/>
            <person name="Higgins S."/>
            <person name="Loffler F."/>
        </authorList>
    </citation>
    <scope>NUCLEOTIDE SEQUENCE</scope>
</reference>
<protein>
    <submittedName>
        <fullName evidence="1">Uncharacterized protein</fullName>
    </submittedName>
</protein>
<organism evidence="1">
    <name type="scientific">bioreactor metagenome</name>
    <dbReference type="NCBI Taxonomy" id="1076179"/>
    <lineage>
        <taxon>unclassified sequences</taxon>
        <taxon>metagenomes</taxon>
        <taxon>ecological metagenomes</taxon>
    </lineage>
</organism>
<gene>
    <name evidence="1" type="ORF">SDC9_166106</name>
</gene>
<sequence>MNPLNLYFYNRMADKIRKQSGSIKIIRIYMWLNANRNTVFAQAHKRRITKIDIKRLSVFKFHNERFVNIDSSRIWKTSPNIIKIRSLLPLFFRKVRGFQLIIHIILYTVFAKIIAKSHSIEPLYLFTVYI</sequence>
<accession>A0A645G3Z5</accession>
<evidence type="ECO:0000313" key="1">
    <source>
        <dbReference type="EMBL" id="MPN18743.1"/>
    </source>
</evidence>
<comment type="caution">
    <text evidence="1">The sequence shown here is derived from an EMBL/GenBank/DDBJ whole genome shotgun (WGS) entry which is preliminary data.</text>
</comment>
<dbReference type="AlphaFoldDB" id="A0A645G3Z5"/>
<proteinExistence type="predicted"/>